<gene>
    <name evidence="1" type="ORF">OG699_37705</name>
</gene>
<accession>A0AAU3I9W4</accession>
<evidence type="ECO:0000313" key="1">
    <source>
        <dbReference type="EMBL" id="WTZ13199.1"/>
    </source>
</evidence>
<proteinExistence type="predicted"/>
<organism evidence="1">
    <name type="scientific">Streptomyces sp. NBC_01393</name>
    <dbReference type="NCBI Taxonomy" id="2903851"/>
    <lineage>
        <taxon>Bacteria</taxon>
        <taxon>Bacillati</taxon>
        <taxon>Actinomycetota</taxon>
        <taxon>Actinomycetes</taxon>
        <taxon>Kitasatosporales</taxon>
        <taxon>Streptomycetaceae</taxon>
        <taxon>Streptomyces</taxon>
    </lineage>
</organism>
<dbReference type="EMBL" id="CP109546">
    <property type="protein sequence ID" value="WTZ13199.1"/>
    <property type="molecule type" value="Genomic_DNA"/>
</dbReference>
<name>A0AAU3I9W4_9ACTN</name>
<reference evidence="1" key="1">
    <citation type="submission" date="2022-10" db="EMBL/GenBank/DDBJ databases">
        <title>The complete genomes of actinobacterial strains from the NBC collection.</title>
        <authorList>
            <person name="Joergensen T.S."/>
            <person name="Alvarez Arevalo M."/>
            <person name="Sterndorff E.B."/>
            <person name="Faurdal D."/>
            <person name="Vuksanovic O."/>
            <person name="Mourched A.-S."/>
            <person name="Charusanti P."/>
            <person name="Shaw S."/>
            <person name="Blin K."/>
            <person name="Weber T."/>
        </authorList>
    </citation>
    <scope>NUCLEOTIDE SEQUENCE</scope>
    <source>
        <strain evidence="1">NBC_01393</strain>
    </source>
</reference>
<protein>
    <submittedName>
        <fullName evidence="1">DUF4258 domain-containing protein</fullName>
    </submittedName>
</protein>
<dbReference type="AlphaFoldDB" id="A0AAU3I9W4"/>
<sequence>MTTIAEALGISWQNLPDEAPEYRLTYHAQQQALAKGWSAQEILEAANNPQHTYPSGRVPGQMRHIRGDIVTVIDPVARRIVTVYRDVAETRLRTDQTDRDARRYAGRTTLLGQQIPVEVDTIAY</sequence>